<organism evidence="1 2">
    <name type="scientific">Amnibacterium flavum</name>
    <dbReference type="NCBI Taxonomy" id="2173173"/>
    <lineage>
        <taxon>Bacteria</taxon>
        <taxon>Bacillati</taxon>
        <taxon>Actinomycetota</taxon>
        <taxon>Actinomycetes</taxon>
        <taxon>Micrococcales</taxon>
        <taxon>Microbacteriaceae</taxon>
        <taxon>Amnibacterium</taxon>
    </lineage>
</organism>
<reference evidence="1 2" key="1">
    <citation type="submission" date="2018-05" db="EMBL/GenBank/DDBJ databases">
        <title>Amnibacterium sp. M8JJ-5, whole genome shotgun sequence.</title>
        <authorList>
            <person name="Tuo L."/>
        </authorList>
    </citation>
    <scope>NUCLEOTIDE SEQUENCE [LARGE SCALE GENOMIC DNA]</scope>
    <source>
        <strain evidence="1 2">M8JJ-5</strain>
    </source>
</reference>
<gene>
    <name evidence="1" type="ORF">DDQ50_05335</name>
</gene>
<protein>
    <submittedName>
        <fullName evidence="1">Uncharacterized protein</fullName>
    </submittedName>
</protein>
<comment type="caution">
    <text evidence="1">The sequence shown here is derived from an EMBL/GenBank/DDBJ whole genome shotgun (WGS) entry which is preliminary data.</text>
</comment>
<proteinExistence type="predicted"/>
<name>A0A2V1HX81_9MICO</name>
<sequence length="146" mass="15634">MLFLAATGSLTGCDTNLGQGPTAVRNVDGNLQIAMCESVEVSRISASYREKRFIAYLPRVEFLDLVGRKTLEPGQLLEVGRAVEGFDAKLSENPALDIEGDMEILLWVAGSDDVSTSAFLMPSGGVPVDGWLQPDGDVTDEPCPTE</sequence>
<evidence type="ECO:0000313" key="2">
    <source>
        <dbReference type="Proteomes" id="UP000244893"/>
    </source>
</evidence>
<dbReference type="AlphaFoldDB" id="A0A2V1HX81"/>
<evidence type="ECO:0000313" key="1">
    <source>
        <dbReference type="EMBL" id="PVZ95889.1"/>
    </source>
</evidence>
<dbReference type="Proteomes" id="UP000244893">
    <property type="component" value="Unassembled WGS sequence"/>
</dbReference>
<dbReference type="EMBL" id="QEOP01000001">
    <property type="protein sequence ID" value="PVZ95889.1"/>
    <property type="molecule type" value="Genomic_DNA"/>
</dbReference>
<accession>A0A2V1HX81</accession>
<keyword evidence="2" id="KW-1185">Reference proteome</keyword>